<dbReference type="Proteomes" id="UP000268623">
    <property type="component" value="Unassembled WGS sequence"/>
</dbReference>
<dbReference type="AlphaFoldDB" id="A0A3M9XIM6"/>
<sequence>MAFSSRLSFELSRVAQAFESHFRYAGASRRLRERRLRRPSARVKSSKRLEKQIRKLDGNKTAREFLVGIGVDWQFNPGLGVNGPLCGISCETLAA</sequence>
<evidence type="ECO:0000313" key="1">
    <source>
        <dbReference type="EMBL" id="RNJ47943.1"/>
    </source>
</evidence>
<keyword evidence="2" id="KW-1185">Reference proteome</keyword>
<reference evidence="1 2" key="1">
    <citation type="submission" date="2018-08" db="EMBL/GenBank/DDBJ databases">
        <title>Genome sequence of Methylocystis hirsuta CSC1, a methanotroph able to accumulate PHAs.</title>
        <authorList>
            <person name="Bordel S."/>
            <person name="Rodriguez E."/>
            <person name="Gancedo J."/>
            <person name="Munoz R."/>
        </authorList>
    </citation>
    <scope>NUCLEOTIDE SEQUENCE [LARGE SCALE GENOMIC DNA]</scope>
    <source>
        <strain evidence="1 2">CSC1</strain>
    </source>
</reference>
<dbReference type="EMBL" id="QWDD01000004">
    <property type="protein sequence ID" value="RNJ47943.1"/>
    <property type="molecule type" value="Genomic_DNA"/>
</dbReference>
<organism evidence="1 2">
    <name type="scientific">Methylocystis hirsuta</name>
    <dbReference type="NCBI Taxonomy" id="369798"/>
    <lineage>
        <taxon>Bacteria</taxon>
        <taxon>Pseudomonadati</taxon>
        <taxon>Pseudomonadota</taxon>
        <taxon>Alphaproteobacteria</taxon>
        <taxon>Hyphomicrobiales</taxon>
        <taxon>Methylocystaceae</taxon>
        <taxon>Methylocystis</taxon>
    </lineage>
</organism>
<comment type="caution">
    <text evidence="1">The sequence shown here is derived from an EMBL/GenBank/DDBJ whole genome shotgun (WGS) entry which is preliminary data.</text>
</comment>
<protein>
    <submittedName>
        <fullName evidence="1">Uncharacterized protein</fullName>
    </submittedName>
</protein>
<proteinExistence type="predicted"/>
<gene>
    <name evidence="1" type="ORF">D1O30_21100</name>
</gene>
<evidence type="ECO:0000313" key="2">
    <source>
        <dbReference type="Proteomes" id="UP000268623"/>
    </source>
</evidence>
<accession>A0A3M9XIM6</accession>
<name>A0A3M9XIM6_9HYPH</name>